<dbReference type="Proteomes" id="UP000770015">
    <property type="component" value="Unassembled WGS sequence"/>
</dbReference>
<name>A0A9P8VPP1_9PEZI</name>
<feature type="compositionally biased region" description="Basic and acidic residues" evidence="1">
    <location>
        <begin position="159"/>
        <end position="168"/>
    </location>
</feature>
<organism evidence="2 3">
    <name type="scientific">Plectosphaerella plurivora</name>
    <dbReference type="NCBI Taxonomy" id="936078"/>
    <lineage>
        <taxon>Eukaryota</taxon>
        <taxon>Fungi</taxon>
        <taxon>Dikarya</taxon>
        <taxon>Ascomycota</taxon>
        <taxon>Pezizomycotina</taxon>
        <taxon>Sordariomycetes</taxon>
        <taxon>Hypocreomycetidae</taxon>
        <taxon>Glomerellales</taxon>
        <taxon>Plectosphaerellaceae</taxon>
        <taxon>Plectosphaerella</taxon>
    </lineage>
</organism>
<accession>A0A9P8VPP1</accession>
<dbReference type="AlphaFoldDB" id="A0A9P8VPP1"/>
<reference evidence="2" key="1">
    <citation type="journal article" date="2021" name="Nat. Commun.">
        <title>Genetic determinants of endophytism in the Arabidopsis root mycobiome.</title>
        <authorList>
            <person name="Mesny F."/>
            <person name="Miyauchi S."/>
            <person name="Thiergart T."/>
            <person name="Pickel B."/>
            <person name="Atanasova L."/>
            <person name="Karlsson M."/>
            <person name="Huettel B."/>
            <person name="Barry K.W."/>
            <person name="Haridas S."/>
            <person name="Chen C."/>
            <person name="Bauer D."/>
            <person name="Andreopoulos W."/>
            <person name="Pangilinan J."/>
            <person name="LaButti K."/>
            <person name="Riley R."/>
            <person name="Lipzen A."/>
            <person name="Clum A."/>
            <person name="Drula E."/>
            <person name="Henrissat B."/>
            <person name="Kohler A."/>
            <person name="Grigoriev I.V."/>
            <person name="Martin F.M."/>
            <person name="Hacquard S."/>
        </authorList>
    </citation>
    <scope>NUCLEOTIDE SEQUENCE</scope>
    <source>
        <strain evidence="2">MPI-SDFR-AT-0117</strain>
    </source>
</reference>
<keyword evidence="3" id="KW-1185">Reference proteome</keyword>
<protein>
    <submittedName>
        <fullName evidence="2">Uncharacterized protein</fullName>
    </submittedName>
</protein>
<evidence type="ECO:0000313" key="2">
    <source>
        <dbReference type="EMBL" id="KAH6697364.1"/>
    </source>
</evidence>
<dbReference type="EMBL" id="JAGSXJ010000001">
    <property type="protein sequence ID" value="KAH6697364.1"/>
    <property type="molecule type" value="Genomic_DNA"/>
</dbReference>
<comment type="caution">
    <text evidence="2">The sequence shown here is derived from an EMBL/GenBank/DDBJ whole genome shotgun (WGS) entry which is preliminary data.</text>
</comment>
<feature type="region of interest" description="Disordered" evidence="1">
    <location>
        <begin position="159"/>
        <end position="187"/>
    </location>
</feature>
<evidence type="ECO:0000313" key="3">
    <source>
        <dbReference type="Proteomes" id="UP000770015"/>
    </source>
</evidence>
<evidence type="ECO:0000256" key="1">
    <source>
        <dbReference type="SAM" id="MobiDB-lite"/>
    </source>
</evidence>
<feature type="compositionally biased region" description="Basic residues" evidence="1">
    <location>
        <begin position="169"/>
        <end position="181"/>
    </location>
</feature>
<sequence length="187" mass="21404">MLRARLAPAKTCGTMDLSLVMVLASIHMSMGIPQWIGWDLPLNPDYLSCIWMTSRWAWQRPRFLAVCSASYHPSDLPPSHLQTQQRLAMNPYDPPPCQTIGSHNFTVLMDRAITAQGHTLHDWLRHFLNFGSFREACPDARRRGRMGLRDIGRADRTGLGELGQDHRCRGSHRLGRQRRRGTREGDF</sequence>
<gene>
    <name evidence="2" type="ORF">F5X68DRAFT_4187</name>
</gene>
<proteinExistence type="predicted"/>